<keyword evidence="7" id="KW-0653">Protein transport</keyword>
<evidence type="ECO:0000256" key="6">
    <source>
        <dbReference type="ARBA" id="ARBA00022692"/>
    </source>
</evidence>
<dbReference type="InterPro" id="IPR051045">
    <property type="entry name" value="TonB-dependent_transducer"/>
</dbReference>
<dbReference type="Pfam" id="PF03544">
    <property type="entry name" value="TonB_C"/>
    <property type="match status" value="1"/>
</dbReference>
<name>A0ABS0QAT6_9BACT</name>
<dbReference type="NCBIfam" id="TIGR01352">
    <property type="entry name" value="tonB_Cterm"/>
    <property type="match status" value="1"/>
</dbReference>
<comment type="similarity">
    <text evidence="2">Belongs to the TonB family.</text>
</comment>
<dbReference type="Gene3D" id="3.30.1150.10">
    <property type="match status" value="1"/>
</dbReference>
<keyword evidence="6" id="KW-0812">Transmembrane</keyword>
<evidence type="ECO:0000256" key="4">
    <source>
        <dbReference type="ARBA" id="ARBA00022475"/>
    </source>
</evidence>
<dbReference type="InterPro" id="IPR037682">
    <property type="entry name" value="TonB_C"/>
</dbReference>
<evidence type="ECO:0000256" key="2">
    <source>
        <dbReference type="ARBA" id="ARBA00006555"/>
    </source>
</evidence>
<keyword evidence="5" id="KW-0997">Cell inner membrane</keyword>
<evidence type="ECO:0000256" key="7">
    <source>
        <dbReference type="ARBA" id="ARBA00022927"/>
    </source>
</evidence>
<evidence type="ECO:0000313" key="11">
    <source>
        <dbReference type="EMBL" id="MBH8559331.1"/>
    </source>
</evidence>
<dbReference type="PANTHER" id="PTHR33446:SF2">
    <property type="entry name" value="PROTEIN TONB"/>
    <property type="match status" value="1"/>
</dbReference>
<sequence length="203" mass="22466">MADLAAARATAPDGRVCGRFWAAQVLQPRPTLTRRLKWFVVALVLVVGQGLTAHEALAQVRRTTMDYVQQAAKPERERLAATKRDSATFADTNPLPSFGMVGEQMPIFQHGGSNREVIDYIQQRIKWPQENGKIVATEGRLFVSFTVGIDGQVCDAKIVKTFNPRFDEAVLLVVRRLPPFTPGLQNGLPVPVGMTLPITFKLK</sequence>
<dbReference type="EMBL" id="JAEDAE010000007">
    <property type="protein sequence ID" value="MBH8559331.1"/>
    <property type="molecule type" value="Genomic_DNA"/>
</dbReference>
<dbReference type="Proteomes" id="UP000625631">
    <property type="component" value="Unassembled WGS sequence"/>
</dbReference>
<dbReference type="RefSeq" id="WP_198076095.1">
    <property type="nucleotide sequence ID" value="NZ_JAEDAE010000007.1"/>
</dbReference>
<keyword evidence="3" id="KW-0813">Transport</keyword>
<reference evidence="11 12" key="1">
    <citation type="submission" date="2020-12" db="EMBL/GenBank/DDBJ databases">
        <title>Hymenobacter sp.</title>
        <authorList>
            <person name="Kim M.K."/>
        </authorList>
    </citation>
    <scope>NUCLEOTIDE SEQUENCE [LARGE SCALE GENOMIC DNA]</scope>
    <source>
        <strain evidence="11 12">BT442</strain>
    </source>
</reference>
<dbReference type="SUPFAM" id="SSF74653">
    <property type="entry name" value="TolA/TonB C-terminal domain"/>
    <property type="match status" value="1"/>
</dbReference>
<dbReference type="PANTHER" id="PTHR33446">
    <property type="entry name" value="PROTEIN TONB-RELATED"/>
    <property type="match status" value="1"/>
</dbReference>
<evidence type="ECO:0000256" key="1">
    <source>
        <dbReference type="ARBA" id="ARBA00004383"/>
    </source>
</evidence>
<evidence type="ECO:0000256" key="9">
    <source>
        <dbReference type="ARBA" id="ARBA00023136"/>
    </source>
</evidence>
<keyword evidence="12" id="KW-1185">Reference proteome</keyword>
<protein>
    <submittedName>
        <fullName evidence="11">TonB family protein</fullName>
    </submittedName>
</protein>
<evidence type="ECO:0000256" key="3">
    <source>
        <dbReference type="ARBA" id="ARBA00022448"/>
    </source>
</evidence>
<accession>A0ABS0QAT6</accession>
<evidence type="ECO:0000256" key="8">
    <source>
        <dbReference type="ARBA" id="ARBA00022989"/>
    </source>
</evidence>
<keyword evidence="9" id="KW-0472">Membrane</keyword>
<proteinExistence type="inferred from homology"/>
<evidence type="ECO:0000256" key="5">
    <source>
        <dbReference type="ARBA" id="ARBA00022519"/>
    </source>
</evidence>
<organism evidence="11 12">
    <name type="scientific">Hymenobacter negativus</name>
    <dbReference type="NCBI Taxonomy" id="2795026"/>
    <lineage>
        <taxon>Bacteria</taxon>
        <taxon>Pseudomonadati</taxon>
        <taxon>Bacteroidota</taxon>
        <taxon>Cytophagia</taxon>
        <taxon>Cytophagales</taxon>
        <taxon>Hymenobacteraceae</taxon>
        <taxon>Hymenobacter</taxon>
    </lineage>
</organism>
<feature type="domain" description="TonB C-terminal" evidence="10">
    <location>
        <begin position="113"/>
        <end position="203"/>
    </location>
</feature>
<evidence type="ECO:0000313" key="12">
    <source>
        <dbReference type="Proteomes" id="UP000625631"/>
    </source>
</evidence>
<dbReference type="InterPro" id="IPR006260">
    <property type="entry name" value="TonB/TolA_C"/>
</dbReference>
<gene>
    <name evidence="11" type="ORF">I7X13_14810</name>
</gene>
<comment type="caution">
    <text evidence="11">The sequence shown here is derived from an EMBL/GenBank/DDBJ whole genome shotgun (WGS) entry which is preliminary data.</text>
</comment>
<keyword evidence="8" id="KW-1133">Transmembrane helix</keyword>
<dbReference type="PROSITE" id="PS52015">
    <property type="entry name" value="TONB_CTD"/>
    <property type="match status" value="1"/>
</dbReference>
<evidence type="ECO:0000259" key="10">
    <source>
        <dbReference type="PROSITE" id="PS52015"/>
    </source>
</evidence>
<keyword evidence="4" id="KW-1003">Cell membrane</keyword>
<comment type="subcellular location">
    <subcellularLocation>
        <location evidence="1">Cell inner membrane</location>
        <topology evidence="1">Single-pass membrane protein</topology>
        <orientation evidence="1">Periplasmic side</orientation>
    </subcellularLocation>
</comment>